<dbReference type="KEGG" id="smo:SELMODRAFT_86132"/>
<name>D8R678_SELML</name>
<dbReference type="InterPro" id="IPR044849">
    <property type="entry name" value="CASTOR/POLLUX/SYM8-like"/>
</dbReference>
<keyword evidence="4 5" id="KW-0472">Membrane</keyword>
<evidence type="ECO:0000256" key="1">
    <source>
        <dbReference type="ARBA" id="ARBA00004141"/>
    </source>
</evidence>
<comment type="subcellular location">
    <subcellularLocation>
        <location evidence="1">Membrane</location>
        <topology evidence="1">Multi-pass membrane protein</topology>
    </subcellularLocation>
</comment>
<feature type="domain" description="CASTOR/POLLUX/SYM8 ion channel conserved" evidence="6">
    <location>
        <begin position="324"/>
        <end position="423"/>
    </location>
</feature>
<dbReference type="GO" id="GO:0016020">
    <property type="term" value="C:membrane"/>
    <property type="evidence" value="ECO:0007669"/>
    <property type="project" value="UniProtKB-SubCell"/>
</dbReference>
<evidence type="ECO:0000259" key="6">
    <source>
        <dbReference type="Pfam" id="PF06241"/>
    </source>
</evidence>
<feature type="transmembrane region" description="Helical" evidence="5">
    <location>
        <begin position="104"/>
        <end position="124"/>
    </location>
</feature>
<organism evidence="8">
    <name type="scientific">Selaginella moellendorffii</name>
    <name type="common">Spikemoss</name>
    <dbReference type="NCBI Taxonomy" id="88036"/>
    <lineage>
        <taxon>Eukaryota</taxon>
        <taxon>Viridiplantae</taxon>
        <taxon>Streptophyta</taxon>
        <taxon>Embryophyta</taxon>
        <taxon>Tracheophyta</taxon>
        <taxon>Lycopodiopsida</taxon>
        <taxon>Selaginellales</taxon>
        <taxon>Selaginellaceae</taxon>
        <taxon>Selaginella</taxon>
    </lineage>
</organism>
<evidence type="ECO:0000256" key="5">
    <source>
        <dbReference type="SAM" id="Phobius"/>
    </source>
</evidence>
<dbReference type="AlphaFoldDB" id="D8R678"/>
<dbReference type="STRING" id="88036.D8R678"/>
<keyword evidence="3 5" id="KW-1133">Transmembrane helix</keyword>
<dbReference type="Proteomes" id="UP000001514">
    <property type="component" value="Unassembled WGS sequence"/>
</dbReference>
<accession>D8R678</accession>
<keyword evidence="2 5" id="KW-0812">Transmembrane</keyword>
<feature type="transmembrane region" description="Helical" evidence="5">
    <location>
        <begin position="47"/>
        <end position="66"/>
    </location>
</feature>
<evidence type="ECO:0000256" key="3">
    <source>
        <dbReference type="ARBA" id="ARBA00022989"/>
    </source>
</evidence>
<dbReference type="Gramene" id="EFJ32620">
    <property type="protein sequence ID" value="EFJ32620"/>
    <property type="gene ID" value="SELMODRAFT_86132"/>
</dbReference>
<protein>
    <recommendedName>
        <fullName evidence="6">CASTOR/POLLUX/SYM8 ion channel conserved domain-containing protein</fullName>
    </recommendedName>
</protein>
<evidence type="ECO:0000256" key="4">
    <source>
        <dbReference type="ARBA" id="ARBA00023136"/>
    </source>
</evidence>
<dbReference type="GO" id="GO:0006811">
    <property type="term" value="P:monoatomic ion transport"/>
    <property type="evidence" value="ECO:0007669"/>
    <property type="project" value="InterPro"/>
</dbReference>
<dbReference type="eggNOG" id="ENOG502QU6W">
    <property type="taxonomic scope" value="Eukaryota"/>
</dbReference>
<dbReference type="OMA" id="WELQERS"/>
<dbReference type="InterPro" id="IPR010420">
    <property type="entry name" value="CASTOR/POLLUX/SYM8_dom"/>
</dbReference>
<dbReference type="HOGENOM" id="CLU_012980_1_1_1"/>
<dbReference type="PANTHER" id="PTHR31563:SF15">
    <property type="entry name" value="ION CHANNEL DMI1-LIKE"/>
    <property type="match status" value="1"/>
</dbReference>
<evidence type="ECO:0000256" key="2">
    <source>
        <dbReference type="ARBA" id="ARBA00022692"/>
    </source>
</evidence>
<proteinExistence type="predicted"/>
<dbReference type="PANTHER" id="PTHR31563">
    <property type="entry name" value="ION CHANNEL POLLUX-RELATED"/>
    <property type="match status" value="1"/>
</dbReference>
<reference evidence="7 8" key="1">
    <citation type="journal article" date="2011" name="Science">
        <title>The Selaginella genome identifies genetic changes associated with the evolution of vascular plants.</title>
        <authorList>
            <person name="Banks J.A."/>
            <person name="Nishiyama T."/>
            <person name="Hasebe M."/>
            <person name="Bowman J.L."/>
            <person name="Gribskov M."/>
            <person name="dePamphilis C."/>
            <person name="Albert V.A."/>
            <person name="Aono N."/>
            <person name="Aoyama T."/>
            <person name="Ambrose B.A."/>
            <person name="Ashton N.W."/>
            <person name="Axtell M.J."/>
            <person name="Barker E."/>
            <person name="Barker M.S."/>
            <person name="Bennetzen J.L."/>
            <person name="Bonawitz N.D."/>
            <person name="Chapple C."/>
            <person name="Cheng C."/>
            <person name="Correa L.G."/>
            <person name="Dacre M."/>
            <person name="DeBarry J."/>
            <person name="Dreyer I."/>
            <person name="Elias M."/>
            <person name="Engstrom E.M."/>
            <person name="Estelle M."/>
            <person name="Feng L."/>
            <person name="Finet C."/>
            <person name="Floyd S.K."/>
            <person name="Frommer W.B."/>
            <person name="Fujita T."/>
            <person name="Gramzow L."/>
            <person name="Gutensohn M."/>
            <person name="Harholt J."/>
            <person name="Hattori M."/>
            <person name="Heyl A."/>
            <person name="Hirai T."/>
            <person name="Hiwatashi Y."/>
            <person name="Ishikawa M."/>
            <person name="Iwata M."/>
            <person name="Karol K.G."/>
            <person name="Koehler B."/>
            <person name="Kolukisaoglu U."/>
            <person name="Kubo M."/>
            <person name="Kurata T."/>
            <person name="Lalonde S."/>
            <person name="Li K."/>
            <person name="Li Y."/>
            <person name="Litt A."/>
            <person name="Lyons E."/>
            <person name="Manning G."/>
            <person name="Maruyama T."/>
            <person name="Michael T.P."/>
            <person name="Mikami K."/>
            <person name="Miyazaki S."/>
            <person name="Morinaga S."/>
            <person name="Murata T."/>
            <person name="Mueller-Roeber B."/>
            <person name="Nelson D.R."/>
            <person name="Obara M."/>
            <person name="Oguri Y."/>
            <person name="Olmstead R.G."/>
            <person name="Onodera N."/>
            <person name="Petersen B.L."/>
            <person name="Pils B."/>
            <person name="Prigge M."/>
            <person name="Rensing S.A."/>
            <person name="Riano-Pachon D.M."/>
            <person name="Roberts A.W."/>
            <person name="Sato Y."/>
            <person name="Scheller H.V."/>
            <person name="Schulz B."/>
            <person name="Schulz C."/>
            <person name="Shakirov E.V."/>
            <person name="Shibagaki N."/>
            <person name="Shinohara N."/>
            <person name="Shippen D.E."/>
            <person name="Soerensen I."/>
            <person name="Sotooka R."/>
            <person name="Sugimoto N."/>
            <person name="Sugita M."/>
            <person name="Sumikawa N."/>
            <person name="Tanurdzic M."/>
            <person name="Theissen G."/>
            <person name="Ulvskov P."/>
            <person name="Wakazuki S."/>
            <person name="Weng J.K."/>
            <person name="Willats W.W."/>
            <person name="Wipf D."/>
            <person name="Wolf P.G."/>
            <person name="Yang L."/>
            <person name="Zimmer A.D."/>
            <person name="Zhu Q."/>
            <person name="Mitros T."/>
            <person name="Hellsten U."/>
            <person name="Loque D."/>
            <person name="Otillar R."/>
            <person name="Salamov A."/>
            <person name="Schmutz J."/>
            <person name="Shapiro H."/>
            <person name="Lindquist E."/>
            <person name="Lucas S."/>
            <person name="Rokhsar D."/>
            <person name="Grigoriev I.V."/>
        </authorList>
    </citation>
    <scope>NUCLEOTIDE SEQUENCE [LARGE SCALE GENOMIC DNA]</scope>
</reference>
<dbReference type="EMBL" id="GL377572">
    <property type="protein sequence ID" value="EFJ32620.1"/>
    <property type="molecule type" value="Genomic_DNA"/>
</dbReference>
<keyword evidence="8" id="KW-1185">Reference proteome</keyword>
<gene>
    <name evidence="7" type="ORF">SELMODRAFT_86132</name>
</gene>
<dbReference type="Gene3D" id="3.40.50.720">
    <property type="entry name" value="NAD(P)-binding Rossmann-like Domain"/>
    <property type="match status" value="2"/>
</dbReference>
<sequence>MYDTDPCEEQIVITTAPVQAPNQIATLKDKAMYALDYFFATKPAGKAIMLIAICALMTALGGFLYFQFAIPQTSKDLPESFWTAWTFIADSGAHASEDTFRKRLVAVPISIGGMFFFALLVGLMTDAVASKVDQLSKGESRVLEENHTLIIGWTKKTIPLVKELAIANKTRGNKRSIVILGDAPKEEMDGDLKQNLPLPDRFGTKVVTRSGSAASIDDLKLCSASLARTIVVLSPALSPLKADAIVIQTCILLANSPEIRADIIAELAELDHVSELQGIIGTLLPFGQSKMLKASTSPYMSSNCHLKVWLRRRRKMVPVATGDMALRIMVKRALEPGTVEVLKELLQFEGCEFRLKYWPELVGRKFSEMIFLFPDAIPCGLRKTLPSGQSCTLVNPPPETVIEEGDRLLVISENDESYKPAATLYVPPHVPSLTTKASHKKPSLNVLIVGWRNDLDDVLRLIDSSVSRGSQVTVLSIVKPQELLEDDFKLKHASIRHIYGDPLSLKVLKELPVEAFDKVIILMDEDKGPDLNNTAVTAMFIRHIQIERGRKDSTIVAELPTLEDTALQEVHGAWLDDTVDPDYLQAMVLANLAEDVDVGSVLDKVVGDSQNTMVLQQVTSYLQGDVESEKLTFWELQARAVQKGEIIVAHKCAANGNQWVTNPPNKSEKLAWVAGDELLVLPRASS</sequence>
<evidence type="ECO:0000313" key="7">
    <source>
        <dbReference type="EMBL" id="EFJ32620.1"/>
    </source>
</evidence>
<dbReference type="InParanoid" id="D8R678"/>
<dbReference type="Pfam" id="PF06241">
    <property type="entry name" value="Castor_Poll_mid"/>
    <property type="match status" value="1"/>
</dbReference>
<evidence type="ECO:0000313" key="8">
    <source>
        <dbReference type="Proteomes" id="UP000001514"/>
    </source>
</evidence>